<keyword evidence="1" id="KW-1133">Transmembrane helix</keyword>
<dbReference type="Proteomes" id="UP000651738">
    <property type="component" value="Unassembled WGS sequence"/>
</dbReference>
<evidence type="ECO:0000256" key="1">
    <source>
        <dbReference type="SAM" id="Phobius"/>
    </source>
</evidence>
<sequence length="141" mass="15902">MNRVRYSGDLIASLEGVIWLGLAWSVSLSLWQGTLMPSLTALCLAGTCLIVALGHRPLRLMLGRYRIRKRRTEMLMHLVALPLLLAMALAIPFEALVTPLDGDQRMLLFNVLATAGWLMFLLTILTKSLIFEVRQRRSGRR</sequence>
<keyword evidence="1" id="KW-0812">Transmembrane</keyword>
<dbReference type="AlphaFoldDB" id="A0A510X3D0"/>
<feature type="transmembrane region" description="Helical" evidence="1">
    <location>
        <begin position="75"/>
        <end position="95"/>
    </location>
</feature>
<name>A0A510X3D0_9GAMM</name>
<evidence type="ECO:0000313" key="5">
    <source>
        <dbReference type="Proteomes" id="UP000651738"/>
    </source>
</evidence>
<dbReference type="EMBL" id="BJUK01000002">
    <property type="protein sequence ID" value="GEK45918.1"/>
    <property type="molecule type" value="Genomic_DNA"/>
</dbReference>
<gene>
    <name evidence="2" type="ORF">HPA02_02010</name>
    <name evidence="3" type="ORF">I7V36_10865</name>
</gene>
<accession>A0A510X3D0</accession>
<evidence type="ECO:0000313" key="2">
    <source>
        <dbReference type="EMBL" id="GEK45918.1"/>
    </source>
</evidence>
<evidence type="ECO:0000313" key="4">
    <source>
        <dbReference type="Proteomes" id="UP000321275"/>
    </source>
</evidence>
<keyword evidence="1" id="KW-0472">Membrane</keyword>
<reference evidence="3 5" key="2">
    <citation type="submission" date="2020-12" db="EMBL/GenBank/DDBJ databases">
        <title>Draft genome sequence of Halomonas pacifica strain CARE-V15.</title>
        <authorList>
            <person name="Vignesh N."/>
            <person name="Thabitha A."/>
            <person name="Saravanan R."/>
            <person name="Manigandan V."/>
        </authorList>
    </citation>
    <scope>NUCLEOTIDE SEQUENCE [LARGE SCALE GENOMIC DNA]</scope>
    <source>
        <strain evidence="3 5">CARE-V15</strain>
    </source>
</reference>
<dbReference type="OrthoDB" id="6182714at2"/>
<reference evidence="2 4" key="1">
    <citation type="submission" date="2019-07" db="EMBL/GenBank/DDBJ databases">
        <title>Whole genome shotgun sequence of Halomonas pacifica NBRC 102220.</title>
        <authorList>
            <person name="Hosoyama A."/>
            <person name="Uohara A."/>
            <person name="Ohji S."/>
            <person name="Ichikawa N."/>
        </authorList>
    </citation>
    <scope>NUCLEOTIDE SEQUENCE [LARGE SCALE GENOMIC DNA]</scope>
    <source>
        <strain evidence="2 4">NBRC 102220</strain>
    </source>
</reference>
<dbReference type="Proteomes" id="UP000321275">
    <property type="component" value="Unassembled WGS sequence"/>
</dbReference>
<evidence type="ECO:0008006" key="6">
    <source>
        <dbReference type="Google" id="ProtNLM"/>
    </source>
</evidence>
<dbReference type="EMBL" id="JAEDAF010000009">
    <property type="protein sequence ID" value="MBH8580593.1"/>
    <property type="molecule type" value="Genomic_DNA"/>
</dbReference>
<organism evidence="2 4">
    <name type="scientific">Bisbaumannia pacifica</name>
    <dbReference type="NCBI Taxonomy" id="77098"/>
    <lineage>
        <taxon>Bacteria</taxon>
        <taxon>Pseudomonadati</taxon>
        <taxon>Pseudomonadota</taxon>
        <taxon>Gammaproteobacteria</taxon>
        <taxon>Oceanospirillales</taxon>
        <taxon>Halomonadaceae</taxon>
        <taxon>Bisbaumannia</taxon>
    </lineage>
</organism>
<proteinExistence type="predicted"/>
<feature type="transmembrane region" description="Helical" evidence="1">
    <location>
        <begin position="107"/>
        <end position="131"/>
    </location>
</feature>
<keyword evidence="4" id="KW-1185">Reference proteome</keyword>
<evidence type="ECO:0000313" key="3">
    <source>
        <dbReference type="EMBL" id="MBH8580593.1"/>
    </source>
</evidence>
<feature type="transmembrane region" description="Helical" evidence="1">
    <location>
        <begin position="12"/>
        <end position="31"/>
    </location>
</feature>
<protein>
    <recommendedName>
        <fullName evidence="6">Transmembrane protein</fullName>
    </recommendedName>
</protein>
<comment type="caution">
    <text evidence="2">The sequence shown here is derived from an EMBL/GenBank/DDBJ whole genome shotgun (WGS) entry which is preliminary data.</text>
</comment>
<feature type="transmembrane region" description="Helical" evidence="1">
    <location>
        <begin position="37"/>
        <end position="54"/>
    </location>
</feature>
<dbReference type="RefSeq" id="WP_146800987.1">
    <property type="nucleotide sequence ID" value="NZ_BJUK01000002.1"/>
</dbReference>